<dbReference type="EMBL" id="FN648685">
    <property type="protein sequence ID" value="CBJ26894.1"/>
    <property type="molecule type" value="Genomic_DNA"/>
</dbReference>
<gene>
    <name evidence="8" type="primary">FAP</name>
    <name evidence="8" type="ORF">Esi_0048_0122</name>
</gene>
<evidence type="ECO:0000256" key="7">
    <source>
        <dbReference type="SAM" id="MobiDB-lite"/>
    </source>
</evidence>
<evidence type="ECO:0000256" key="3">
    <source>
        <dbReference type="ARBA" id="ARBA00004496"/>
    </source>
</evidence>
<comment type="subcellular location">
    <subcellularLocation>
        <location evidence="3">Cytoplasm</location>
    </subcellularLocation>
    <subcellularLocation>
        <location evidence="2">Nucleus</location>
    </subcellularLocation>
</comment>
<feature type="compositionally biased region" description="Basic and acidic residues" evidence="7">
    <location>
        <begin position="64"/>
        <end position="79"/>
    </location>
</feature>
<evidence type="ECO:0000256" key="4">
    <source>
        <dbReference type="ARBA" id="ARBA00021436"/>
    </source>
</evidence>
<reference evidence="8 9" key="1">
    <citation type="journal article" date="2010" name="Nature">
        <title>The Ectocarpus genome and the independent evolution of multicellularity in brown algae.</title>
        <authorList>
            <person name="Cock J.M."/>
            <person name="Sterck L."/>
            <person name="Rouze P."/>
            <person name="Scornet D."/>
            <person name="Allen A.E."/>
            <person name="Amoutzias G."/>
            <person name="Anthouard V."/>
            <person name="Artiguenave F."/>
            <person name="Aury J.M."/>
            <person name="Badger J.H."/>
            <person name="Beszteri B."/>
            <person name="Billiau K."/>
            <person name="Bonnet E."/>
            <person name="Bothwell J.H."/>
            <person name="Bowler C."/>
            <person name="Boyen C."/>
            <person name="Brownlee C."/>
            <person name="Carrano C.J."/>
            <person name="Charrier B."/>
            <person name="Cho G.Y."/>
            <person name="Coelho S.M."/>
            <person name="Collen J."/>
            <person name="Corre E."/>
            <person name="Da Silva C."/>
            <person name="Delage L."/>
            <person name="Delaroque N."/>
            <person name="Dittami S.M."/>
            <person name="Doulbeau S."/>
            <person name="Elias M."/>
            <person name="Farnham G."/>
            <person name="Gachon C.M."/>
            <person name="Gschloessl B."/>
            <person name="Heesch S."/>
            <person name="Jabbari K."/>
            <person name="Jubin C."/>
            <person name="Kawai H."/>
            <person name="Kimura K."/>
            <person name="Kloareg B."/>
            <person name="Kupper F.C."/>
            <person name="Lang D."/>
            <person name="Le Bail A."/>
            <person name="Leblanc C."/>
            <person name="Lerouge P."/>
            <person name="Lohr M."/>
            <person name="Lopez P.J."/>
            <person name="Martens C."/>
            <person name="Maumus F."/>
            <person name="Michel G."/>
            <person name="Miranda-Saavedra D."/>
            <person name="Morales J."/>
            <person name="Moreau H."/>
            <person name="Motomura T."/>
            <person name="Nagasato C."/>
            <person name="Napoli C.A."/>
            <person name="Nelson D.R."/>
            <person name="Nyvall-Collen P."/>
            <person name="Peters A.F."/>
            <person name="Pommier C."/>
            <person name="Potin P."/>
            <person name="Poulain J."/>
            <person name="Quesneville H."/>
            <person name="Read B."/>
            <person name="Rensing S.A."/>
            <person name="Ritter A."/>
            <person name="Rousvoal S."/>
            <person name="Samanta M."/>
            <person name="Samson G."/>
            <person name="Schroeder D.C."/>
            <person name="Segurens B."/>
            <person name="Strittmatter M."/>
            <person name="Tonon T."/>
            <person name="Tregear J.W."/>
            <person name="Valentin K."/>
            <person name="von Dassow P."/>
            <person name="Yamagishi T."/>
            <person name="Van de Peer Y."/>
            <person name="Wincker P."/>
        </authorList>
    </citation>
    <scope>NUCLEOTIDE SEQUENCE [LARGE SCALE GENOMIC DNA]</scope>
    <source>
        <strain evidence="9">Ec32 / CCAP1310/4</strain>
    </source>
</reference>
<dbReference type="InParanoid" id="D7G2R9"/>
<dbReference type="AlphaFoldDB" id="D7G2R9"/>
<organism evidence="8 9">
    <name type="scientific">Ectocarpus siliculosus</name>
    <name type="common">Brown alga</name>
    <name type="synonym">Conferva siliculosa</name>
    <dbReference type="NCBI Taxonomy" id="2880"/>
    <lineage>
        <taxon>Eukaryota</taxon>
        <taxon>Sar</taxon>
        <taxon>Stramenopiles</taxon>
        <taxon>Ochrophyta</taxon>
        <taxon>PX clade</taxon>
        <taxon>Phaeophyceae</taxon>
        <taxon>Ectocarpales</taxon>
        <taxon>Ectocarpaceae</taxon>
        <taxon>Ectocarpus</taxon>
    </lineage>
</organism>
<feature type="region of interest" description="Disordered" evidence="7">
    <location>
        <begin position="64"/>
        <end position="94"/>
    </location>
</feature>
<dbReference type="EMBL" id="FN649748">
    <property type="protein sequence ID" value="CBJ26894.1"/>
    <property type="molecule type" value="Genomic_DNA"/>
</dbReference>
<feature type="compositionally biased region" description="Polar residues" evidence="7">
    <location>
        <begin position="80"/>
        <end position="93"/>
    </location>
</feature>
<keyword evidence="8" id="KW-0966">Cell projection</keyword>
<dbReference type="STRING" id="2880.D7G2R9"/>
<evidence type="ECO:0000256" key="2">
    <source>
        <dbReference type="ARBA" id="ARBA00004123"/>
    </source>
</evidence>
<protein>
    <recommendedName>
        <fullName evidence="4">Cilia- and flagella-associated protein 299</fullName>
    </recommendedName>
</protein>
<dbReference type="InterPro" id="IPR027887">
    <property type="entry name" value="DUF4464"/>
</dbReference>
<dbReference type="Proteomes" id="UP000002630">
    <property type="component" value="Linkage Group LG23"/>
</dbReference>
<keyword evidence="5" id="KW-0963">Cytoplasm</keyword>
<dbReference type="PANTHER" id="PTHR33588:SF1">
    <property type="entry name" value="CILIA- AND FLAGELLA-ASSOCIATED PROTEIN 299"/>
    <property type="match status" value="1"/>
</dbReference>
<evidence type="ECO:0000256" key="5">
    <source>
        <dbReference type="ARBA" id="ARBA00022490"/>
    </source>
</evidence>
<proteinExistence type="predicted"/>
<dbReference type="GO" id="GO:0005634">
    <property type="term" value="C:nucleus"/>
    <property type="evidence" value="ECO:0007669"/>
    <property type="project" value="UniProtKB-SubCell"/>
</dbReference>
<evidence type="ECO:0000256" key="1">
    <source>
        <dbReference type="ARBA" id="ARBA00003056"/>
    </source>
</evidence>
<keyword evidence="6" id="KW-0539">Nucleus</keyword>
<dbReference type="Pfam" id="PF14713">
    <property type="entry name" value="DUF4464"/>
    <property type="match status" value="1"/>
</dbReference>
<name>D7G2R9_ECTSI</name>
<dbReference type="PANTHER" id="PTHR33588">
    <property type="entry name" value="CILIA- AND FLAGELLA-ASSOCIATED PROTEIN 299"/>
    <property type="match status" value="1"/>
</dbReference>
<evidence type="ECO:0000256" key="6">
    <source>
        <dbReference type="ARBA" id="ARBA00023242"/>
    </source>
</evidence>
<keyword evidence="9" id="KW-1185">Reference proteome</keyword>
<keyword evidence="8" id="KW-0969">Cilium</keyword>
<evidence type="ECO:0000313" key="8">
    <source>
        <dbReference type="EMBL" id="CBJ26894.1"/>
    </source>
</evidence>
<keyword evidence="8" id="KW-0282">Flagellum</keyword>
<evidence type="ECO:0000313" key="9">
    <source>
        <dbReference type="Proteomes" id="UP000002630"/>
    </source>
</evidence>
<dbReference type="OrthoDB" id="2136125at2759"/>
<dbReference type="GO" id="GO:0005737">
    <property type="term" value="C:cytoplasm"/>
    <property type="evidence" value="ECO:0007669"/>
    <property type="project" value="UniProtKB-SubCell"/>
</dbReference>
<sequence>MSGKRDKASAEDLHVMDTVEQYETYEDYLDSQVTETDMYYLQDEDLARQLVELGYRGSGDTLQREEFEARKKALRERSTQKTNAPKQLSSSGKDLSASPFLLALGNREELVRNGKLTSIIFVRDVNSKGQEVSGYIDYAHRLRSTNFEPYFERRKKLMPRPTDLSYYNWETQTSTSTSTPNFQVIADGEAGLLFKNKRDRKVVNVDPKAPPGDNTTRTEIRTPEYRQVVIYDHMTRRKS</sequence>
<accession>D7G2R9</accession>
<comment type="function">
    <text evidence="1">May be involved in spermatogenesis.</text>
</comment>